<accession>A0A4R3KAU7</accession>
<evidence type="ECO:0000313" key="3">
    <source>
        <dbReference type="Proteomes" id="UP000295726"/>
    </source>
</evidence>
<proteinExistence type="predicted"/>
<protein>
    <submittedName>
        <fullName evidence="2">Uncharacterized protein</fullName>
    </submittedName>
</protein>
<organism evidence="2 3">
    <name type="scientific">Muricomes intestini</name>
    <dbReference type="NCBI Taxonomy" id="1796634"/>
    <lineage>
        <taxon>Bacteria</taxon>
        <taxon>Bacillati</taxon>
        <taxon>Bacillota</taxon>
        <taxon>Clostridia</taxon>
        <taxon>Lachnospirales</taxon>
        <taxon>Lachnospiraceae</taxon>
        <taxon>Muricomes</taxon>
    </lineage>
</organism>
<evidence type="ECO:0000313" key="2">
    <source>
        <dbReference type="EMBL" id="TCS79781.1"/>
    </source>
</evidence>
<dbReference type="OrthoDB" id="1958063at2"/>
<keyword evidence="1" id="KW-0472">Membrane</keyword>
<keyword evidence="3" id="KW-1185">Reference proteome</keyword>
<dbReference type="AlphaFoldDB" id="A0A4R3KAU7"/>
<comment type="caution">
    <text evidence="2">The sequence shown here is derived from an EMBL/GenBank/DDBJ whole genome shotgun (WGS) entry which is preliminary data.</text>
</comment>
<dbReference type="Proteomes" id="UP000295726">
    <property type="component" value="Unassembled WGS sequence"/>
</dbReference>
<feature type="transmembrane region" description="Helical" evidence="1">
    <location>
        <begin position="243"/>
        <end position="262"/>
    </location>
</feature>
<feature type="transmembrane region" description="Helical" evidence="1">
    <location>
        <begin position="119"/>
        <end position="140"/>
    </location>
</feature>
<dbReference type="EMBL" id="SLZZ01000007">
    <property type="protein sequence ID" value="TCS79781.1"/>
    <property type="molecule type" value="Genomic_DNA"/>
</dbReference>
<sequence length="267" mass="29950">MPDTNNTTPFDDDFEVTYEEEVPFTYSFDTKPAAKDLSDETVVMNTPPKSRVDDCDLHDYDADIYNADDEYDWDDDYSNSSRAGGRRRKSASRIPNFLSPAKKTARYGTKSIYRAARSVIRIVSFLITAGTLYVLALNFWRGSAPYGDPLTILEGENYTLAGYAAVAAVFLIFEFISLLWSLTKVKVRDGRKIYKADTGRGLFSFVFLYVASYISFLLCSFLPEAFDSFEVLNGIRGGLDVFGSMHNTLLGLCIAGVVFCIARKHMD</sequence>
<gene>
    <name evidence="2" type="ORF">EDD59_10735</name>
</gene>
<reference evidence="2 3" key="1">
    <citation type="submission" date="2019-03" db="EMBL/GenBank/DDBJ databases">
        <title>Genomic Encyclopedia of Type Strains, Phase IV (KMG-IV): sequencing the most valuable type-strain genomes for metagenomic binning, comparative biology and taxonomic classification.</title>
        <authorList>
            <person name="Goeker M."/>
        </authorList>
    </citation>
    <scope>NUCLEOTIDE SEQUENCE [LARGE SCALE GENOMIC DNA]</scope>
    <source>
        <strain evidence="2 3">DSM 29489</strain>
    </source>
</reference>
<evidence type="ECO:0000256" key="1">
    <source>
        <dbReference type="SAM" id="Phobius"/>
    </source>
</evidence>
<feature type="transmembrane region" description="Helical" evidence="1">
    <location>
        <begin position="160"/>
        <end position="182"/>
    </location>
</feature>
<keyword evidence="1" id="KW-1133">Transmembrane helix</keyword>
<name>A0A4R3KAU7_9FIRM</name>
<feature type="transmembrane region" description="Helical" evidence="1">
    <location>
        <begin position="202"/>
        <end position="223"/>
    </location>
</feature>
<dbReference type="RefSeq" id="WP_132380111.1">
    <property type="nucleotide sequence ID" value="NZ_SLZZ01000007.1"/>
</dbReference>
<keyword evidence="1" id="KW-0812">Transmembrane</keyword>